<keyword evidence="1" id="KW-0175">Coiled coil</keyword>
<dbReference type="EMBL" id="BPLF01000006">
    <property type="protein sequence ID" value="GIX66341.1"/>
    <property type="molecule type" value="Genomic_DNA"/>
</dbReference>
<evidence type="ECO:0000256" key="1">
    <source>
        <dbReference type="SAM" id="Coils"/>
    </source>
</evidence>
<accession>A0AAV4M4R3</accession>
<dbReference type="RefSeq" id="XP_067718410.1">
    <property type="nucleotide sequence ID" value="XM_067862309.1"/>
</dbReference>
<gene>
    <name evidence="3" type="ORF">BcabD6B2_57770</name>
</gene>
<evidence type="ECO:0000256" key="2">
    <source>
        <dbReference type="SAM" id="MobiDB-lite"/>
    </source>
</evidence>
<comment type="caution">
    <text evidence="3">The sequence shown here is derived from an EMBL/GenBank/DDBJ whole genome shotgun (WGS) entry which is preliminary data.</text>
</comment>
<feature type="region of interest" description="Disordered" evidence="2">
    <location>
        <begin position="1"/>
        <end position="123"/>
    </location>
</feature>
<dbReference type="AlphaFoldDB" id="A0AAV4M4R3"/>
<dbReference type="GeneID" id="94197822"/>
<reference evidence="3 4" key="1">
    <citation type="submission" date="2021-06" db="EMBL/GenBank/DDBJ databases">
        <title>Genome sequence of Babesia caballi.</title>
        <authorList>
            <person name="Yamagishi J."/>
            <person name="Kidaka T."/>
            <person name="Ochi A."/>
        </authorList>
    </citation>
    <scope>NUCLEOTIDE SEQUENCE [LARGE SCALE GENOMIC DNA]</scope>
    <source>
        <strain evidence="3">USDA-D6B2</strain>
    </source>
</reference>
<proteinExistence type="predicted"/>
<name>A0AAV4M4R3_BABCB</name>
<feature type="compositionally biased region" description="Low complexity" evidence="2">
    <location>
        <begin position="20"/>
        <end position="31"/>
    </location>
</feature>
<evidence type="ECO:0000313" key="4">
    <source>
        <dbReference type="Proteomes" id="UP001497744"/>
    </source>
</evidence>
<keyword evidence="4" id="KW-1185">Reference proteome</keyword>
<feature type="compositionally biased region" description="Basic and acidic residues" evidence="2">
    <location>
        <begin position="43"/>
        <end position="59"/>
    </location>
</feature>
<feature type="compositionally biased region" description="Basic residues" evidence="2">
    <location>
        <begin position="32"/>
        <end position="42"/>
    </location>
</feature>
<feature type="compositionally biased region" description="Basic residues" evidence="2">
    <location>
        <begin position="1"/>
        <end position="19"/>
    </location>
</feature>
<organism evidence="3 4">
    <name type="scientific">Babesia caballi</name>
    <dbReference type="NCBI Taxonomy" id="5871"/>
    <lineage>
        <taxon>Eukaryota</taxon>
        <taxon>Sar</taxon>
        <taxon>Alveolata</taxon>
        <taxon>Apicomplexa</taxon>
        <taxon>Aconoidasida</taxon>
        <taxon>Piroplasmida</taxon>
        <taxon>Babesiidae</taxon>
        <taxon>Babesia</taxon>
    </lineage>
</organism>
<dbReference type="Proteomes" id="UP001497744">
    <property type="component" value="Unassembled WGS sequence"/>
</dbReference>
<feature type="coiled-coil region" evidence="1">
    <location>
        <begin position="142"/>
        <end position="207"/>
    </location>
</feature>
<protein>
    <submittedName>
        <fullName evidence="3">Uncharacterized protein</fullName>
    </submittedName>
</protein>
<sequence>MSRRSRRRSRSRDSRRRSYGRSSYGSYSRSRSFSKPRRHASRDRRSLSRGRDRSTEYKRSSSPFRDRKRHSEEHSSVVARPSKWGPPVDTEPREKSSAAAPVNVPYRAPVTPRPRHRFQPRLPRGANKYESEDFRAQRMQKLEEVNQQRNEMLSRRQESQRQLADLTAQLNGLVARLALLPKDAQDREEVSQQIQDVRFAMKQLQMNKAAAPNKIDNRETKVLIRQLPACAQGPGKLASWIAANAAVLQPKHIAMLAAAPEGAVIEYKNHAIAEMVRWSPHPTPRPFAELIDWQVMRSCKLHGIDVAWAASCPAAPPRPAADAGPDVDYNLL</sequence>
<evidence type="ECO:0000313" key="3">
    <source>
        <dbReference type="EMBL" id="GIX66341.1"/>
    </source>
</evidence>